<dbReference type="OMA" id="RICIRTM"/>
<dbReference type="AlphaFoldDB" id="W6Q617"/>
<evidence type="ECO:0000259" key="3">
    <source>
        <dbReference type="Pfam" id="PF24809"/>
    </source>
</evidence>
<dbReference type="InterPro" id="IPR036770">
    <property type="entry name" value="Ankyrin_rpt-contain_sf"/>
</dbReference>
<dbReference type="PROSITE" id="PS50088">
    <property type="entry name" value="ANK_REPEAT"/>
    <property type="match status" value="2"/>
</dbReference>
<accession>W6Q617</accession>
<dbReference type="Gene3D" id="3.40.50.300">
    <property type="entry name" value="P-loop containing nucleotide triphosphate hydrolases"/>
    <property type="match status" value="1"/>
</dbReference>
<dbReference type="InterPro" id="IPR056884">
    <property type="entry name" value="NPHP3-like_N"/>
</dbReference>
<protein>
    <submittedName>
        <fullName evidence="5">Ankyrin repeat-containing domain</fullName>
    </submittedName>
</protein>
<organism evidence="5 6">
    <name type="scientific">Penicillium roqueforti (strain FM164)</name>
    <dbReference type="NCBI Taxonomy" id="1365484"/>
    <lineage>
        <taxon>Eukaryota</taxon>
        <taxon>Fungi</taxon>
        <taxon>Dikarya</taxon>
        <taxon>Ascomycota</taxon>
        <taxon>Pezizomycotina</taxon>
        <taxon>Eurotiomycetes</taxon>
        <taxon>Eurotiomycetidae</taxon>
        <taxon>Eurotiales</taxon>
        <taxon>Aspergillaceae</taxon>
        <taxon>Penicillium</taxon>
    </lineage>
</organism>
<proteinExistence type="predicted"/>
<name>W6Q617_PENRF</name>
<evidence type="ECO:0000313" key="5">
    <source>
        <dbReference type="EMBL" id="CDM32148.1"/>
    </source>
</evidence>
<dbReference type="InterPro" id="IPR027417">
    <property type="entry name" value="P-loop_NTPase"/>
</dbReference>
<dbReference type="SMART" id="SM00248">
    <property type="entry name" value="ANK"/>
    <property type="match status" value="7"/>
</dbReference>
<feature type="repeat" description="ANK" evidence="2">
    <location>
        <begin position="941"/>
        <end position="973"/>
    </location>
</feature>
<feature type="domain" description="DUF7708" evidence="3">
    <location>
        <begin position="75"/>
        <end position="214"/>
    </location>
</feature>
<dbReference type="SUPFAM" id="SSF52540">
    <property type="entry name" value="P-loop containing nucleoside triphosphate hydrolases"/>
    <property type="match status" value="1"/>
</dbReference>
<feature type="domain" description="Nephrocystin 3-like N-terminal" evidence="4">
    <location>
        <begin position="296"/>
        <end position="457"/>
    </location>
</feature>
<dbReference type="Gene3D" id="1.25.40.20">
    <property type="entry name" value="Ankyrin repeat-containing domain"/>
    <property type="match status" value="2"/>
</dbReference>
<dbReference type="Pfam" id="PF24809">
    <property type="entry name" value="DUF7708"/>
    <property type="match status" value="1"/>
</dbReference>
<evidence type="ECO:0000256" key="2">
    <source>
        <dbReference type="PROSITE-ProRule" id="PRU00023"/>
    </source>
</evidence>
<dbReference type="PANTHER" id="PTHR10039:SF10">
    <property type="entry name" value="NACHT DOMAIN-CONTAINING PROTEIN"/>
    <property type="match status" value="1"/>
</dbReference>
<dbReference type="OrthoDB" id="7464126at2759"/>
<dbReference type="PANTHER" id="PTHR10039">
    <property type="entry name" value="AMELOGENIN"/>
    <property type="match status" value="1"/>
</dbReference>
<dbReference type="Pfam" id="PF12796">
    <property type="entry name" value="Ank_2"/>
    <property type="match status" value="1"/>
</dbReference>
<keyword evidence="2" id="KW-0040">ANK repeat</keyword>
<dbReference type="Pfam" id="PF24883">
    <property type="entry name" value="NPHP3_N"/>
    <property type="match status" value="1"/>
</dbReference>
<keyword evidence="6" id="KW-1185">Reference proteome</keyword>
<evidence type="ECO:0000313" key="6">
    <source>
        <dbReference type="Proteomes" id="UP000030686"/>
    </source>
</evidence>
<dbReference type="EMBL" id="HG792016">
    <property type="protein sequence ID" value="CDM32148.1"/>
    <property type="molecule type" value="Genomic_DNA"/>
</dbReference>
<evidence type="ECO:0000256" key="1">
    <source>
        <dbReference type="ARBA" id="ARBA00022737"/>
    </source>
</evidence>
<dbReference type="InterPro" id="IPR056125">
    <property type="entry name" value="DUF7708"/>
</dbReference>
<dbReference type="InterPro" id="IPR002110">
    <property type="entry name" value="Ankyrin_rpt"/>
</dbReference>
<reference evidence="5" key="1">
    <citation type="journal article" date="2014" name="Nat. Commun.">
        <title>Multiple recent horizontal transfers of a large genomic region in cheese making fungi.</title>
        <authorList>
            <person name="Cheeseman K."/>
            <person name="Ropars J."/>
            <person name="Renault P."/>
            <person name="Dupont J."/>
            <person name="Gouzy J."/>
            <person name="Branca A."/>
            <person name="Abraham A.L."/>
            <person name="Ceppi M."/>
            <person name="Conseiller E."/>
            <person name="Debuchy R."/>
            <person name="Malagnac F."/>
            <person name="Goarin A."/>
            <person name="Silar P."/>
            <person name="Lacoste S."/>
            <person name="Sallet E."/>
            <person name="Bensimon A."/>
            <person name="Giraud T."/>
            <person name="Brygoo Y."/>
        </authorList>
    </citation>
    <scope>NUCLEOTIDE SEQUENCE [LARGE SCALE GENOMIC DNA]</scope>
    <source>
        <strain evidence="5">FM164</strain>
    </source>
</reference>
<evidence type="ECO:0000259" key="4">
    <source>
        <dbReference type="Pfam" id="PF24883"/>
    </source>
</evidence>
<sequence>MAELVPLSRHPGTPDPTAALTQALEAFESVLTKEQKQEFHMSNQSPDISSVVTFVAEIDANNSTKTKRSVAVKLYNFLESTQKFTTIVDTFVSSNPQIAGLIWGGLKVAILSASNISSYFDKLTSMIMAIGKSCPKYQEFGQLYPGCTGLQRELCNYYAIIVRICIRTMEISRRAPFSQILSSIFNPFEFEFQSLLIQLEQAAKHVRLEITLAANQAIEEMRNLLHYETQRNRYFRRRALNFHEQSQKEYTQANGWRLNKLKRENSKLRSTIKDNLSTINFVKPWKQALRQRVSSTAEWLQQETTFFRWKDSQDSAVLWCPGKMGVGKTTLMSNIVAYLYRSREPNDVISYNICCAEETASLSARSLFGTIARQLLDSQIDLEDNAKLRELEDTSGCLDTEDVIDLLLSYLEGKKQYFLILDGLDEFDSAEIKKVSSELARLCKSREKRFKLICAGRYELEEKLFGVFRPDFTIPITGVNVERDIDHYISTTLGRCLEEEDLKLGDPGLIIRISTALREGSNGMFLWTRLFIEDLCAQSCDNDIINALNNLPRGLLEIFDRRISRIYDRQTNNNAIKVLQYCGVFKKPLTVMEYREALSLSPGQESIEHGKFPSDMNHVFSDCCGLVYIDEEEDTVHYVHQSVKQYLFTTNSAHLREFDVEKLDRHLGFLCMTYLDFSDFKRQLTRADKSSNTRLNPIQLGLSRIHSHNGATNQIALKLLSRRHQLQGISARELENKIEALRNEFKSPGQIPVQHNEFQFHEYAETNWIYHTTLINPVVHQKIWKLFCRCMEDDDISAQKPWEPMQRDQKEQSHNSTSVQAMISSGHLTLLVYIMQRQPHSLTEEAMCEILKGSPMKYRFRFTHLIVARGSSLEVLKYGVFFAAQSGCIFSLNLSIRAGADVNTILDDCSVLEAAAGGGHLKIVERLLSEKADFARPISSRGKTCLHLAAAGGHLKIVERLLMAAEEINSFGTHDKGGIALLAAAKRGHLKILERLLAAQAVHHIPAHRMIGETALQGAAAHGHLETVKKPLAAGADFGYQETISSALEVAVEGGHLEIVERLLEARANVKRSVSWEVWGARAFQLAVIGGYWKIGERLLAARAEVAVPASGYDRGRALQAAAERGHFEMVNVLLTDQVNFDAPAPGEMMETAIKAATRNGHSVVAGKLKQALLLIEQL</sequence>
<dbReference type="SUPFAM" id="SSF48403">
    <property type="entry name" value="Ankyrin repeat"/>
    <property type="match status" value="1"/>
</dbReference>
<feature type="repeat" description="ANK" evidence="2">
    <location>
        <begin position="1011"/>
        <end position="1043"/>
    </location>
</feature>
<gene>
    <name evidence="5" type="ORF">PROQFM164_S02g002299</name>
</gene>
<dbReference type="STRING" id="1365484.W6Q617"/>
<dbReference type="PROSITE" id="PS50297">
    <property type="entry name" value="ANK_REP_REGION"/>
    <property type="match status" value="1"/>
</dbReference>
<dbReference type="Proteomes" id="UP000030686">
    <property type="component" value="Unassembled WGS sequence"/>
</dbReference>
<keyword evidence="1" id="KW-0677">Repeat</keyword>